<proteinExistence type="predicted"/>
<keyword evidence="2" id="KW-1185">Reference proteome</keyword>
<dbReference type="EMBL" id="JXJN01015783">
    <property type="status" value="NOT_ANNOTATED_CDS"/>
    <property type="molecule type" value="Genomic_DNA"/>
</dbReference>
<dbReference type="EnsemblMetazoa" id="GPPI032652-RA">
    <property type="protein sequence ID" value="GPPI032652-PA"/>
    <property type="gene ID" value="GPPI032652"/>
</dbReference>
<evidence type="ECO:0000313" key="2">
    <source>
        <dbReference type="Proteomes" id="UP000092460"/>
    </source>
</evidence>
<accession>A0A1B0BK29</accession>
<dbReference type="VEuPathDB" id="VectorBase:GPPI032652"/>
<protein>
    <submittedName>
        <fullName evidence="1">Uncharacterized protein</fullName>
    </submittedName>
</protein>
<organism evidence="1 2">
    <name type="scientific">Glossina palpalis gambiensis</name>
    <dbReference type="NCBI Taxonomy" id="67801"/>
    <lineage>
        <taxon>Eukaryota</taxon>
        <taxon>Metazoa</taxon>
        <taxon>Ecdysozoa</taxon>
        <taxon>Arthropoda</taxon>
        <taxon>Hexapoda</taxon>
        <taxon>Insecta</taxon>
        <taxon>Pterygota</taxon>
        <taxon>Neoptera</taxon>
        <taxon>Endopterygota</taxon>
        <taxon>Diptera</taxon>
        <taxon>Brachycera</taxon>
        <taxon>Muscomorpha</taxon>
        <taxon>Hippoboscoidea</taxon>
        <taxon>Glossinidae</taxon>
        <taxon>Glossina</taxon>
    </lineage>
</organism>
<dbReference type="AlphaFoldDB" id="A0A1B0BK29"/>
<evidence type="ECO:0000313" key="1">
    <source>
        <dbReference type="EnsemblMetazoa" id="GPPI032652-PA"/>
    </source>
</evidence>
<dbReference type="Proteomes" id="UP000092460">
    <property type="component" value="Unassembled WGS sequence"/>
</dbReference>
<sequence length="94" mass="10667">METQSAAQRVEVVRPKGTAKNLSKEALEKCSTTFIKQSFFVVYDERNKGPHENIIYTVSLGFERLSGEYYFIVARFVVLDGTRVKTECHCGLTV</sequence>
<name>A0A1B0BK29_9MUSC</name>
<reference evidence="1" key="2">
    <citation type="submission" date="2020-05" db="UniProtKB">
        <authorList>
            <consortium name="EnsemblMetazoa"/>
        </authorList>
    </citation>
    <scope>IDENTIFICATION</scope>
    <source>
        <strain evidence="1">IAEA</strain>
    </source>
</reference>
<reference evidence="2" key="1">
    <citation type="submission" date="2015-01" db="EMBL/GenBank/DDBJ databases">
        <authorList>
            <person name="Aksoy S."/>
            <person name="Warren W."/>
            <person name="Wilson R.K."/>
        </authorList>
    </citation>
    <scope>NUCLEOTIDE SEQUENCE [LARGE SCALE GENOMIC DNA]</scope>
    <source>
        <strain evidence="2">IAEA</strain>
    </source>
</reference>